<dbReference type="KEGG" id="csn:Cyast_1198"/>
<sequence>MSRLTLRLPETLHHKLASLAKSEGVSLNQYIVYALSCQIHNSYIVDALSENEIEEQKQAFSQLIKDLGSVDNEEIKAILNQREKVDSDEELPLEIKNKLISKLSPS</sequence>
<organism evidence="1 2">
    <name type="scientific">Cyanobacterium stanieri (strain ATCC 29140 / PCC 7202)</name>
    <dbReference type="NCBI Taxonomy" id="292563"/>
    <lineage>
        <taxon>Bacteria</taxon>
        <taxon>Bacillati</taxon>
        <taxon>Cyanobacteriota</taxon>
        <taxon>Cyanophyceae</taxon>
        <taxon>Oscillatoriophycideae</taxon>
        <taxon>Chroococcales</taxon>
        <taxon>Geminocystaceae</taxon>
        <taxon>Cyanobacterium</taxon>
    </lineage>
</organism>
<evidence type="ECO:0000313" key="1">
    <source>
        <dbReference type="EMBL" id="AFZ47164.1"/>
    </source>
</evidence>
<protein>
    <recommendedName>
        <fullName evidence="3">Toxin-antitoxin system HicB family antitoxin</fullName>
    </recommendedName>
</protein>
<keyword evidence="2" id="KW-1185">Reference proteome</keyword>
<dbReference type="AlphaFoldDB" id="K9YJV9"/>
<accession>K9YJV9</accession>
<dbReference type="EMBL" id="CP003940">
    <property type="protein sequence ID" value="AFZ47164.1"/>
    <property type="molecule type" value="Genomic_DNA"/>
</dbReference>
<dbReference type="HOGENOM" id="CLU_2144600_0_0_3"/>
<gene>
    <name evidence="1" type="ordered locus">Cyast_1198</name>
</gene>
<reference evidence="2" key="1">
    <citation type="journal article" date="2013" name="Proc. Natl. Acad. Sci. U.S.A.">
        <title>Improving the coverage of the cyanobacterial phylum using diversity-driven genome sequencing.</title>
        <authorList>
            <person name="Shih P.M."/>
            <person name="Wu D."/>
            <person name="Latifi A."/>
            <person name="Axen S.D."/>
            <person name="Fewer D.P."/>
            <person name="Talla E."/>
            <person name="Calteau A."/>
            <person name="Cai F."/>
            <person name="Tandeau de Marsac N."/>
            <person name="Rippka R."/>
            <person name="Herdman M."/>
            <person name="Sivonen K."/>
            <person name="Coursin T."/>
            <person name="Laurent T."/>
            <person name="Goodwin L."/>
            <person name="Nolan M."/>
            <person name="Davenport K.W."/>
            <person name="Han C.S."/>
            <person name="Rubin E.M."/>
            <person name="Eisen J.A."/>
            <person name="Woyke T."/>
            <person name="Gugger M."/>
            <person name="Kerfeld C.A."/>
        </authorList>
    </citation>
    <scope>NUCLEOTIDE SEQUENCE [LARGE SCALE GENOMIC DNA]</scope>
    <source>
        <strain evidence="2">ATCC 29140 / PCC 7202</strain>
    </source>
</reference>
<dbReference type="Gene3D" id="1.10.1220.10">
    <property type="entry name" value="Met repressor-like"/>
    <property type="match status" value="1"/>
</dbReference>
<dbReference type="SUPFAM" id="SSF47598">
    <property type="entry name" value="Ribbon-helix-helix"/>
    <property type="match status" value="1"/>
</dbReference>
<dbReference type="STRING" id="292563.Cyast_1198"/>
<dbReference type="Proteomes" id="UP000010483">
    <property type="component" value="Chromosome"/>
</dbReference>
<dbReference type="Pfam" id="PF05534">
    <property type="entry name" value="HicB"/>
    <property type="match status" value="1"/>
</dbReference>
<dbReference type="InterPro" id="IPR008651">
    <property type="entry name" value="Uncharacterised_HicB"/>
</dbReference>
<dbReference type="PATRIC" id="fig|292563.3.peg.1257"/>
<dbReference type="eggNOG" id="COG4226">
    <property type="taxonomic scope" value="Bacteria"/>
</dbReference>
<dbReference type="InterPro" id="IPR013321">
    <property type="entry name" value="Arc_rbn_hlx_hlx"/>
</dbReference>
<dbReference type="GO" id="GO:0006355">
    <property type="term" value="P:regulation of DNA-templated transcription"/>
    <property type="evidence" value="ECO:0007669"/>
    <property type="project" value="InterPro"/>
</dbReference>
<dbReference type="BioCyc" id="CSTA292563:G1353-1205-MONOMER"/>
<proteinExistence type="predicted"/>
<evidence type="ECO:0000313" key="2">
    <source>
        <dbReference type="Proteomes" id="UP000010483"/>
    </source>
</evidence>
<name>K9YJV9_CYASC</name>
<dbReference type="InterPro" id="IPR010985">
    <property type="entry name" value="Ribbon_hlx_hlx"/>
</dbReference>
<evidence type="ECO:0008006" key="3">
    <source>
        <dbReference type="Google" id="ProtNLM"/>
    </source>
</evidence>